<organism evidence="2 3">
    <name type="scientific">Roseivirga seohaensis subsp. aquiponti</name>
    <dbReference type="NCBI Taxonomy" id="1566026"/>
    <lineage>
        <taxon>Bacteria</taxon>
        <taxon>Pseudomonadati</taxon>
        <taxon>Bacteroidota</taxon>
        <taxon>Cytophagia</taxon>
        <taxon>Cytophagales</taxon>
        <taxon>Roseivirgaceae</taxon>
        <taxon>Roseivirga</taxon>
    </lineage>
</organism>
<accession>A0A0L8AMW0</accession>
<dbReference type="InterPro" id="IPR007060">
    <property type="entry name" value="FtsL/DivIC"/>
</dbReference>
<dbReference type="OrthoDB" id="1467719at2"/>
<name>A0A0L8AMW0_9BACT</name>
<dbReference type="RefSeq" id="WP_053222903.1">
    <property type="nucleotide sequence ID" value="NZ_JSVA01000007.1"/>
</dbReference>
<evidence type="ECO:0000313" key="3">
    <source>
        <dbReference type="Proteomes" id="UP000036908"/>
    </source>
</evidence>
<dbReference type="EMBL" id="JSVA01000007">
    <property type="protein sequence ID" value="KOF03537.1"/>
    <property type="molecule type" value="Genomic_DNA"/>
</dbReference>
<keyword evidence="1" id="KW-0472">Membrane</keyword>
<keyword evidence="1" id="KW-1133">Transmembrane helix</keyword>
<dbReference type="PATRIC" id="fig|1566026.4.peg.3141"/>
<reference evidence="3" key="1">
    <citation type="submission" date="2014-11" db="EMBL/GenBank/DDBJ databases">
        <title>Genome sequencing of Roseivirga sp. D-25.</title>
        <authorList>
            <person name="Selvaratnam C."/>
            <person name="Thevarajoo S."/>
            <person name="Goh K.M."/>
            <person name="Eee R."/>
            <person name="Chan K.-G."/>
            <person name="Chong C.S."/>
        </authorList>
    </citation>
    <scope>NUCLEOTIDE SEQUENCE [LARGE SCALE GENOMIC DNA]</scope>
    <source>
        <strain evidence="3">D-25</strain>
    </source>
</reference>
<gene>
    <name evidence="2" type="ORF">OB69_06565</name>
</gene>
<protein>
    <submittedName>
        <fullName evidence="2">Septum formation initiator</fullName>
    </submittedName>
</protein>
<feature type="transmembrane region" description="Helical" evidence="1">
    <location>
        <begin position="12"/>
        <end position="29"/>
    </location>
</feature>
<dbReference type="Pfam" id="PF04977">
    <property type="entry name" value="DivIC"/>
    <property type="match status" value="1"/>
</dbReference>
<comment type="caution">
    <text evidence="2">The sequence shown here is derived from an EMBL/GenBank/DDBJ whole genome shotgun (WGS) entry which is preliminary data.</text>
</comment>
<dbReference type="Proteomes" id="UP000036908">
    <property type="component" value="Unassembled WGS sequence"/>
</dbReference>
<dbReference type="AlphaFoldDB" id="A0A0L8AMW0"/>
<evidence type="ECO:0000313" key="2">
    <source>
        <dbReference type="EMBL" id="KOF03537.1"/>
    </source>
</evidence>
<keyword evidence="1" id="KW-0812">Transmembrane</keyword>
<proteinExistence type="predicted"/>
<sequence length="99" mass="11959">MKAFTKVPRFAKSFYFLFGTFFIIWMLFVDSNDIVTQIRLKSKLSNLEKQKEYYLEKKVEVLKNKEELTTNQELLEKFAREKYLMKKPSEDLFVIVTED</sequence>
<evidence type="ECO:0000256" key="1">
    <source>
        <dbReference type="SAM" id="Phobius"/>
    </source>
</evidence>
<keyword evidence="3" id="KW-1185">Reference proteome</keyword>